<comment type="pathway">
    <text evidence="3">tRNA modification; 5-methoxycarbonylmethyl-2-thiouridine-tRNA biosynthesis.</text>
</comment>
<organism evidence="4 5">
    <name type="scientific">Pichia angusta</name>
    <name type="common">Yeast</name>
    <name type="synonym">Hansenula polymorpha</name>
    <dbReference type="NCBI Taxonomy" id="870730"/>
    <lineage>
        <taxon>Eukaryota</taxon>
        <taxon>Fungi</taxon>
        <taxon>Dikarya</taxon>
        <taxon>Ascomycota</taxon>
        <taxon>Saccharomycotina</taxon>
        <taxon>Pichiomycetes</taxon>
        <taxon>Pichiales</taxon>
        <taxon>Pichiaceae</taxon>
        <taxon>Ogataea</taxon>
    </lineage>
</organism>
<sequence length="390" mass="43990">MECSLDDVCNRCKKEPCLVVSRKDHFCAACFKKFLCTKQRKQMQDEKFKVKFGNSRAERPRVLLPLSYGSSSLALFDMVISHLEEQCQNERAVQGYVLVVLHVGEDTARMELLRRKYSHVLEKVEVEFVTVDPAVFVRDLAKVAVTEEYAVRRTENSESLSLQELLLQFESRSSRQDFWQQAVQEVVFRSAVAQSCSVVIFGHSMSRLAEETLALTVKGRGSETAHRLTDGNMDYVGGALHVIRPLRDVLASEIKAYVRFCGLQEMVATEASVKHKSAKNKTVNELVREYFETVESEYPEVISTVVKIGTKLDSPQGAAQQCILCHEAIYRDPKTWLEQMSESANKQAQSDVSLCYGCLVDVGVGGGAVWPVRRPSKEEILAEYILDNEI</sequence>
<dbReference type="GO" id="GO:0016779">
    <property type="term" value="F:nucleotidyltransferase activity"/>
    <property type="evidence" value="ECO:0007669"/>
    <property type="project" value="UniProtKB-UniRule"/>
</dbReference>
<dbReference type="Pfam" id="PF10288">
    <property type="entry name" value="CTU2"/>
    <property type="match status" value="1"/>
</dbReference>
<keyword evidence="2 3" id="KW-0819">tRNA processing</keyword>
<dbReference type="GO" id="GO:0000049">
    <property type="term" value="F:tRNA binding"/>
    <property type="evidence" value="ECO:0007669"/>
    <property type="project" value="InterPro"/>
</dbReference>
<reference evidence="4" key="1">
    <citation type="journal article" date="2021" name="G3 (Bethesda)">
        <title>Genomic diversity, chromosomal rearrangements, and interspecies hybridization in the ogataea polymorpha species complex.</title>
        <authorList>
            <person name="Hanson S.J."/>
            <person name="Cinneide E.O."/>
            <person name="Salzberg L.I."/>
            <person name="Wolfe K.H."/>
            <person name="McGowan J."/>
            <person name="Fitzpatrick D.A."/>
            <person name="Matlin K."/>
        </authorList>
    </citation>
    <scope>NUCLEOTIDE SEQUENCE</scope>
    <source>
        <strain evidence="4">61-244</strain>
    </source>
</reference>
<dbReference type="AlphaFoldDB" id="A0AAN6I610"/>
<keyword evidence="1 3" id="KW-0963">Cytoplasm</keyword>
<dbReference type="PANTHER" id="PTHR20882">
    <property type="entry name" value="CYTOPLASMIC TRNA 2-THIOLATION PROTEIN 2"/>
    <property type="match status" value="1"/>
</dbReference>
<comment type="function">
    <text evidence="3">Plays a central role in 2-thiolation of mcm(5)S(2)U at tRNA wobble positions of tRNA(Lys), tRNA(Glu) and tRNA(Gln). May act by forming a heterodimer with NCS6 that ligates sulfur from thiocarboxylated URM1 onto the uridine of tRNAs at wobble position. Prior mcm(5) tRNA modification by the elongator complex is required for 2-thiolation. May also be involved in protein urmylation.</text>
</comment>
<evidence type="ECO:0000256" key="2">
    <source>
        <dbReference type="ARBA" id="ARBA00022694"/>
    </source>
</evidence>
<dbReference type="GO" id="GO:0016783">
    <property type="term" value="F:sulfurtransferase activity"/>
    <property type="evidence" value="ECO:0007669"/>
    <property type="project" value="TreeGrafter"/>
</dbReference>
<comment type="subcellular location">
    <subcellularLocation>
        <location evidence="3">Cytoplasm</location>
    </subcellularLocation>
</comment>
<dbReference type="InterPro" id="IPR019407">
    <property type="entry name" value="CTU2"/>
</dbReference>
<evidence type="ECO:0000313" key="4">
    <source>
        <dbReference type="EMBL" id="KAG7819381.1"/>
    </source>
</evidence>
<dbReference type="GO" id="GO:0005829">
    <property type="term" value="C:cytosol"/>
    <property type="evidence" value="ECO:0007669"/>
    <property type="project" value="TreeGrafter"/>
</dbReference>
<accession>A0AAN6I610</accession>
<gene>
    <name evidence="3" type="primary">NCS2</name>
    <name evidence="3" type="synonym">CTU2</name>
    <name evidence="4" type="ORF">KL928_002055</name>
</gene>
<evidence type="ECO:0000256" key="3">
    <source>
        <dbReference type="HAMAP-Rule" id="MF_03054"/>
    </source>
</evidence>
<dbReference type="SUPFAM" id="SSF52402">
    <property type="entry name" value="Adenine nucleotide alpha hydrolases-like"/>
    <property type="match status" value="1"/>
</dbReference>
<dbReference type="InterPro" id="IPR014729">
    <property type="entry name" value="Rossmann-like_a/b/a_fold"/>
</dbReference>
<proteinExistence type="inferred from homology"/>
<comment type="caution">
    <text evidence="4">The sequence shown here is derived from an EMBL/GenBank/DDBJ whole genome shotgun (WGS) entry which is preliminary data.</text>
</comment>
<name>A0AAN6I610_PICAN</name>
<dbReference type="GO" id="GO:0032447">
    <property type="term" value="P:protein urmylation"/>
    <property type="evidence" value="ECO:0007669"/>
    <property type="project" value="UniProtKB-UniRule"/>
</dbReference>
<protein>
    <recommendedName>
        <fullName evidence="3">Cytoplasmic tRNA 2-thiolation protein 2</fullName>
    </recommendedName>
</protein>
<evidence type="ECO:0000256" key="1">
    <source>
        <dbReference type="ARBA" id="ARBA00022490"/>
    </source>
</evidence>
<dbReference type="EMBL" id="JAHLUX010000004">
    <property type="protein sequence ID" value="KAG7819381.1"/>
    <property type="molecule type" value="Genomic_DNA"/>
</dbReference>
<dbReference type="Gene3D" id="3.40.50.620">
    <property type="entry name" value="HUPs"/>
    <property type="match status" value="1"/>
</dbReference>
<comment type="similarity">
    <text evidence="3">Belongs to the CTU2/NCS2 family.</text>
</comment>
<evidence type="ECO:0000313" key="5">
    <source>
        <dbReference type="Proteomes" id="UP001196530"/>
    </source>
</evidence>
<dbReference type="HAMAP" id="MF_03054">
    <property type="entry name" value="CTU2"/>
    <property type="match status" value="1"/>
</dbReference>
<dbReference type="GO" id="GO:0002143">
    <property type="term" value="P:tRNA wobble position uridine thiolation"/>
    <property type="evidence" value="ECO:0007669"/>
    <property type="project" value="TreeGrafter"/>
</dbReference>
<dbReference type="PANTHER" id="PTHR20882:SF14">
    <property type="entry name" value="CYTOPLASMIC TRNA 2-THIOLATION PROTEIN 2"/>
    <property type="match status" value="1"/>
</dbReference>
<dbReference type="Proteomes" id="UP001196530">
    <property type="component" value="Unassembled WGS sequence"/>
</dbReference>